<evidence type="ECO:0000313" key="2">
    <source>
        <dbReference type="Proteomes" id="UP001195903"/>
    </source>
</evidence>
<sequence length="144" mass="16325">MGSCKARARYQPDINSFLALCGRNYALLLKWLPHSLAADAPVSVRGSHGVLKITLLENTRYTQLVEISRPLLKISLVEDPKVLVRIYHDAKLAEVLTGQQISLLSAVYDYPNLRMYQSDEKYQVNAFLEDLLKIGCRFLSEVRS</sequence>
<proteinExistence type="predicted"/>
<keyword evidence="2" id="KW-1185">Reference proteome</keyword>
<protein>
    <submittedName>
        <fullName evidence="1">DUF1249 domain-containing protein</fullName>
    </submittedName>
</protein>
<name>A0ABS5V0A8_9GAMM</name>
<organism evidence="1 2">
    <name type="scientific">Shewanella jiangmenensis</name>
    <dbReference type="NCBI Taxonomy" id="2837387"/>
    <lineage>
        <taxon>Bacteria</taxon>
        <taxon>Pseudomonadati</taxon>
        <taxon>Pseudomonadota</taxon>
        <taxon>Gammaproteobacteria</taxon>
        <taxon>Alteromonadales</taxon>
        <taxon>Shewanellaceae</taxon>
        <taxon>Shewanella</taxon>
    </lineage>
</organism>
<dbReference type="PANTHER" id="PTHR38774">
    <property type="entry name" value="CYTOPLASMIC PROTEIN-RELATED"/>
    <property type="match status" value="1"/>
</dbReference>
<dbReference type="Proteomes" id="UP001195903">
    <property type="component" value="Unassembled WGS sequence"/>
</dbReference>
<gene>
    <name evidence="1" type="ORF">KJI95_04925</name>
</gene>
<reference evidence="1 2" key="1">
    <citation type="submission" date="2021-05" db="EMBL/GenBank/DDBJ databases">
        <title>Shewanella sp. JM162201.</title>
        <authorList>
            <person name="Xu S."/>
            <person name="Li A."/>
        </authorList>
    </citation>
    <scope>NUCLEOTIDE SEQUENCE [LARGE SCALE GENOMIC DNA]</scope>
    <source>
        <strain evidence="1 2">JM162201</strain>
    </source>
</reference>
<dbReference type="InterPro" id="IPR009659">
    <property type="entry name" value="DUF1249"/>
</dbReference>
<dbReference type="RefSeq" id="WP_214506020.1">
    <property type="nucleotide sequence ID" value="NZ_JAHEPS010000001.1"/>
</dbReference>
<comment type="caution">
    <text evidence="1">The sequence shown here is derived from an EMBL/GenBank/DDBJ whole genome shotgun (WGS) entry which is preliminary data.</text>
</comment>
<evidence type="ECO:0000313" key="1">
    <source>
        <dbReference type="EMBL" id="MBT1443865.1"/>
    </source>
</evidence>
<dbReference type="PANTHER" id="PTHR38774:SF1">
    <property type="entry name" value="CYTOPLASMIC PROTEIN"/>
    <property type="match status" value="1"/>
</dbReference>
<dbReference type="Pfam" id="PF06853">
    <property type="entry name" value="DUF1249"/>
    <property type="match status" value="1"/>
</dbReference>
<dbReference type="EMBL" id="JAHEPS010000001">
    <property type="protein sequence ID" value="MBT1443865.1"/>
    <property type="molecule type" value="Genomic_DNA"/>
</dbReference>
<accession>A0ABS5V0A8</accession>